<feature type="region of interest" description="Disordered" evidence="2">
    <location>
        <begin position="791"/>
        <end position="862"/>
    </location>
</feature>
<gene>
    <name evidence="6" type="ORF">ZEAMMB73_Zm00001d053923</name>
</gene>
<dbReference type="GO" id="GO:0033290">
    <property type="term" value="C:eukaryotic 48S preinitiation complex"/>
    <property type="evidence" value="ECO:0007669"/>
    <property type="project" value="UniProtKB-UniRule"/>
</dbReference>
<dbReference type="SUPFAM" id="SSF46565">
    <property type="entry name" value="Chaperone J-domain"/>
    <property type="match status" value="1"/>
</dbReference>
<reference evidence="6" key="1">
    <citation type="submission" date="2015-12" db="EMBL/GenBank/DDBJ databases">
        <title>Update maize B73 reference genome by single molecule sequencing technologies.</title>
        <authorList>
            <consortium name="Maize Genome Sequencing Project"/>
            <person name="Ware D."/>
        </authorList>
    </citation>
    <scope>NUCLEOTIDE SEQUENCE</scope>
    <source>
        <tissue evidence="6">Seedling</tissue>
    </source>
</reference>
<dbReference type="IntAct" id="A0A1D6QTI0">
    <property type="interactions" value="4"/>
</dbReference>
<dbReference type="AlphaFoldDB" id="A0A1D6QTI0"/>
<name>A0A1D6QTI0_MAIZE</name>
<dbReference type="EMBL" id="CM000780">
    <property type="protein sequence ID" value="AQK60739.1"/>
    <property type="molecule type" value="Genomic_DNA"/>
</dbReference>
<dbReference type="PANTHER" id="PTHR33925:SF1">
    <property type="entry name" value="PROTEIN ACCUMULATION AND REPLICATION OF CHLOROPLASTS 6, CHLOROPLASTIC"/>
    <property type="match status" value="1"/>
</dbReference>
<dbReference type="InterPro" id="IPR044685">
    <property type="entry name" value="CPD1-like"/>
</dbReference>
<dbReference type="FunFam" id="1.10.246.60:FF:000002">
    <property type="entry name" value="Eukaryotic translation initiation factor 3 subunit J"/>
    <property type="match status" value="1"/>
</dbReference>
<feature type="compositionally biased region" description="Acidic residues" evidence="2">
    <location>
        <begin position="794"/>
        <end position="813"/>
    </location>
</feature>
<dbReference type="InterPro" id="IPR013906">
    <property type="entry name" value="eIF3j"/>
</dbReference>
<comment type="subunit">
    <text evidence="1">Component of the eukaryotic translation initiation factor 3 (eIF-3) complex.</text>
</comment>
<dbReference type="GO" id="GO:0001732">
    <property type="term" value="P:formation of cytoplasmic translation initiation complex"/>
    <property type="evidence" value="ECO:0007669"/>
    <property type="project" value="UniProtKB-UniRule"/>
</dbReference>
<dbReference type="Pfam" id="PF23468">
    <property type="entry name" value="ARC6"/>
    <property type="match status" value="1"/>
</dbReference>
<evidence type="ECO:0000313" key="6">
    <source>
        <dbReference type="EMBL" id="AQK60739.1"/>
    </source>
</evidence>
<comment type="similarity">
    <text evidence="1">Belongs to the eIF-3 subunit J family.</text>
</comment>
<dbReference type="SMR" id="A0A1D6QTI0"/>
<sequence>MEGVHSLLARPNSAPFAFSPLPLRRSHRPPPPGPSTCRAASRWADRLFADFHLLPAAADPPAAASSSSSSPFVPIFPEAADRALPLPVDFYKILGAEPHFLGDGIRRAFESRIAKPPQYGYSTEALVGRRQMLQIAHDTLTNQSSRTEYDRALSEDRDAALTMDVAWDKVPGVLCVLQEAGEAQLVLATGEHLLQDRPPKRFKQDVVLAMALAYVDISRDAMAASPPDVICCCEVLERALKLLQEDGASNLAPELLAQIDETLEEITPRCVLELLALPTDEKHKNKRQEGLQGAKNILWSVGRGGIATVGGGFSREAFMNEAFLQMTSAEQMDFFSKTPNSIPPEWFEIYSVALAHIAQAIASKRPQFIMMADELFEQLQKFNIGSQYPYENEMDLALERALCSLLVGDICNCRMWLGIDNESSSYRDPKNIEFVVNNSSMNEENDLLPGLCKLLETWLVSEVFPRSRDTRGTQFRLGDYYDDPKVLSYLERMEGGGASHLAAAAAIAKLGAQATAALGTVKSSALQAFSKVFPLTEQLDMSGKDIPSDDLDKSLEKLAQGSVAGDAIHDSRNDALKIISAGTLLALFAVLGLKCLPRNKSLPALRGEYGSVAVVDSIDGPAADEEPLEIPRMDAKLAEDIVRRWQSIKSKALGPEHTVTALQEVLGGNMLKVWADRAAEIERHGWFWEYALSGVTIDSITVSVDGRRAAVEATIEEVGRLTDVTDPKNDDAYDTKYTARSSETIDLNEGGSASLLTTSLRQTRSLLRLYPADSEEFQPVVPVVKAEPLKNQWADEDVEEDDVKESWEEEEEEEKPKPAPVEKVAAKPSTKAPAKKGKQQALTSAEEPDEPPLSPTSQKIRQQRLVEEADFKSTTELFAKKGSEQKSLDTFIPKSESDFAEYAELIANKLRPYEKSFHYMALLKNVMRLSMTSLKGADAKDISSSVTAIANEKIKAEKEAAAGKKKQGAKKKQLHIEKGDDDFIPGRGGGYDDPDEYDFM</sequence>
<dbReference type="STRING" id="4577.A0A1D6QTI0"/>
<dbReference type="GO" id="GO:0005852">
    <property type="term" value="C:eukaryotic translation initiation factor 3 complex"/>
    <property type="evidence" value="ECO:0007669"/>
    <property type="project" value="UniProtKB-UniRule"/>
</dbReference>
<evidence type="ECO:0000256" key="1">
    <source>
        <dbReference type="HAMAP-Rule" id="MF_03009"/>
    </source>
</evidence>
<comment type="function">
    <text evidence="1">Component of the eukaryotic translation initiation factor 3 (eIF-3) complex, which is involved in protein synthesis of a specialized repertoire of mRNAs and, together with other initiation factors, stimulates binding of mRNA and methionyl-tRNAi to the 40S ribosome. The eIF-3 complex specifically targets and initiates translation of a subset of mRNAs involved in cell proliferation.</text>
</comment>
<dbReference type="InParanoid" id="A0A1D6QTI0"/>
<feature type="compositionally biased region" description="Basic residues" evidence="2">
    <location>
        <begin position="963"/>
        <end position="973"/>
    </location>
</feature>
<dbReference type="ExpressionAtlas" id="A0A1D6QTI0">
    <property type="expression patterns" value="baseline and differential"/>
</dbReference>
<organism evidence="6">
    <name type="scientific">Zea mays</name>
    <name type="common">Maize</name>
    <dbReference type="NCBI Taxonomy" id="4577"/>
    <lineage>
        <taxon>Eukaryota</taxon>
        <taxon>Viridiplantae</taxon>
        <taxon>Streptophyta</taxon>
        <taxon>Embryophyta</taxon>
        <taxon>Tracheophyta</taxon>
        <taxon>Spermatophyta</taxon>
        <taxon>Magnoliopsida</taxon>
        <taxon>Liliopsida</taxon>
        <taxon>Poales</taxon>
        <taxon>Poaceae</taxon>
        <taxon>PACMAD clade</taxon>
        <taxon>Panicoideae</taxon>
        <taxon>Andropogonodae</taxon>
        <taxon>Andropogoneae</taxon>
        <taxon>Tripsacinae</taxon>
        <taxon>Zea</taxon>
    </lineage>
</organism>
<comment type="subcellular location">
    <subcellularLocation>
        <location evidence="1">Cytoplasm</location>
    </subcellularLocation>
</comment>
<dbReference type="FunCoup" id="A0A1D6QTI0">
    <property type="interactions" value="1855"/>
</dbReference>
<dbReference type="InterPro" id="IPR036869">
    <property type="entry name" value="J_dom_sf"/>
</dbReference>
<dbReference type="InterPro" id="IPR025344">
    <property type="entry name" value="CDP1-like_IMS"/>
</dbReference>
<dbReference type="HAMAP" id="MF_03009">
    <property type="entry name" value="eIF3j"/>
    <property type="match status" value="1"/>
</dbReference>
<evidence type="ECO:0000259" key="3">
    <source>
        <dbReference type="Pfam" id="PF13355"/>
    </source>
</evidence>
<proteinExistence type="inferred from homology"/>
<feature type="region of interest" description="Disordered" evidence="2">
    <location>
        <begin position="957"/>
        <end position="1000"/>
    </location>
</feature>
<dbReference type="InterPro" id="IPR023194">
    <property type="entry name" value="eIF3-like_dom_sf"/>
</dbReference>
<feature type="domain" description="Plastid division protein CDP1-like IMS" evidence="3">
    <location>
        <begin position="638"/>
        <end position="740"/>
    </location>
</feature>
<dbReference type="Pfam" id="PF25515">
    <property type="entry name" value="Arm_PDR"/>
    <property type="match status" value="1"/>
</dbReference>
<dbReference type="Gene3D" id="1.10.246.60">
    <property type="entry name" value="Eukaryotic translation initiation factor 3 like domains"/>
    <property type="match status" value="1"/>
</dbReference>
<keyword evidence="1" id="KW-0963">Cytoplasm</keyword>
<keyword evidence="1" id="KW-0396">Initiation factor</keyword>
<dbReference type="InterPro" id="IPR057137">
    <property type="entry name" value="CDP1-like_a_solenoid_2"/>
</dbReference>
<dbReference type="InterPro" id="IPR058032">
    <property type="entry name" value="CDP1-like_a_solenoid_1"/>
</dbReference>
<feature type="region of interest" description="Disordered" evidence="2">
    <location>
        <begin position="19"/>
        <end position="38"/>
    </location>
</feature>
<feature type="domain" description="Plastid division protein CDP1-like 1st alpha solenoid" evidence="5">
    <location>
        <begin position="164"/>
        <end position="304"/>
    </location>
</feature>
<feature type="compositionally biased region" description="Low complexity" evidence="2">
    <location>
        <begin position="821"/>
        <end position="832"/>
    </location>
</feature>
<protein>
    <recommendedName>
        <fullName evidence="1">Eukaryotic translation initiation factor 3 subunit J</fullName>
        <shortName evidence="1">eIF3j</shortName>
    </recommendedName>
</protein>
<accession>A0A1D6QTI0</accession>
<dbReference type="GO" id="GO:0003743">
    <property type="term" value="F:translation initiation factor activity"/>
    <property type="evidence" value="ECO:0007669"/>
    <property type="project" value="UniProtKB-UniRule"/>
</dbReference>
<evidence type="ECO:0000256" key="2">
    <source>
        <dbReference type="SAM" id="MobiDB-lite"/>
    </source>
</evidence>
<dbReference type="Pfam" id="PF08597">
    <property type="entry name" value="eIF3_subunit"/>
    <property type="match status" value="1"/>
</dbReference>
<dbReference type="Pfam" id="PF13355">
    <property type="entry name" value="ARC6-like_IMS"/>
    <property type="match status" value="1"/>
</dbReference>
<feature type="domain" description="Plastid division protein CDP1-like 2nd alpha solenoid" evidence="4">
    <location>
        <begin position="325"/>
        <end position="512"/>
    </location>
</feature>
<evidence type="ECO:0000259" key="4">
    <source>
        <dbReference type="Pfam" id="PF23468"/>
    </source>
</evidence>
<evidence type="ECO:0000259" key="5">
    <source>
        <dbReference type="Pfam" id="PF25515"/>
    </source>
</evidence>
<dbReference type="GO" id="GO:0016282">
    <property type="term" value="C:eukaryotic 43S preinitiation complex"/>
    <property type="evidence" value="ECO:0007669"/>
    <property type="project" value="UniProtKB-UniRule"/>
</dbReference>
<keyword evidence="1" id="KW-0648">Protein biosynthesis</keyword>
<dbReference type="PANTHER" id="PTHR33925">
    <property type="entry name" value="PLASTID DIVISION PROTEIN CDP1, CHLOROPLASTIC-RELATED"/>
    <property type="match status" value="1"/>
</dbReference>